<dbReference type="SUPFAM" id="SSF56219">
    <property type="entry name" value="DNase I-like"/>
    <property type="match status" value="1"/>
</dbReference>
<dbReference type="STRING" id="174720.A0A0N5C607"/>
<name>A0A0N5C607_STREA</name>
<organism evidence="1 2">
    <name type="scientific">Strongyloides papillosus</name>
    <name type="common">Intestinal threadworm</name>
    <dbReference type="NCBI Taxonomy" id="174720"/>
    <lineage>
        <taxon>Eukaryota</taxon>
        <taxon>Metazoa</taxon>
        <taxon>Ecdysozoa</taxon>
        <taxon>Nematoda</taxon>
        <taxon>Chromadorea</taxon>
        <taxon>Rhabditida</taxon>
        <taxon>Tylenchina</taxon>
        <taxon>Panagrolaimomorpha</taxon>
        <taxon>Strongyloidoidea</taxon>
        <taxon>Strongyloididae</taxon>
        <taxon>Strongyloides</taxon>
    </lineage>
</organism>
<evidence type="ECO:0000313" key="2">
    <source>
        <dbReference type="WBParaSite" id="SPAL_0001338300.1"/>
    </source>
</evidence>
<keyword evidence="1" id="KW-1185">Reference proteome</keyword>
<dbReference type="Proteomes" id="UP000046392">
    <property type="component" value="Unplaced"/>
</dbReference>
<protein>
    <submittedName>
        <fullName evidence="2">Endo/exonuclease/phosphatase domain-containing protein</fullName>
    </submittedName>
</protein>
<dbReference type="PANTHER" id="PTHR23227:SF67">
    <property type="entry name" value="CRANIOFACIAL DEVELOPMENT PROTEIN 2-LIKE"/>
    <property type="match status" value="1"/>
</dbReference>
<evidence type="ECO:0000313" key="1">
    <source>
        <dbReference type="Proteomes" id="UP000046392"/>
    </source>
</evidence>
<dbReference type="InterPro" id="IPR036691">
    <property type="entry name" value="Endo/exonu/phosph_ase_sf"/>
</dbReference>
<accession>A0A0N5C607</accession>
<dbReference type="Gene3D" id="3.60.10.10">
    <property type="entry name" value="Endonuclease/exonuclease/phosphatase"/>
    <property type="match status" value="1"/>
</dbReference>
<sequence>MARNRVAKDITIKLGYLNARFLTSKGKIFDLITELKNNDIDIMFIAETKSKISSNFDVEHGKLWIGEGKMNKINEKSTGVSGGMAIYVKNNINIYKLEIYNNRIAVVQQLNNKVLTTYIGIYAPTDDNNDETKNKFFAEVNEVIELLINEDKKNKDIIVRKPVTLGDFNGYIGRNKMKNIHVGYYMCSEVNDNGIRVLELAMKLNISVINTYYKRRNSSRFTWSNTSKTQRSEIDYIVGERKLITNFRILTFSQFFVNSDHRAISCKYQIPKVILRRRKMKLHSTVDIDVTNKIDWNFTCNSTTQKAVDEEYMQLIQKIKRTLKPKDKDEKCLF</sequence>
<dbReference type="AlphaFoldDB" id="A0A0N5C607"/>
<proteinExistence type="predicted"/>
<dbReference type="InterPro" id="IPR027124">
    <property type="entry name" value="Swc5/CFDP1/2"/>
</dbReference>
<dbReference type="PANTHER" id="PTHR23227">
    <property type="entry name" value="BUCENTAUR RELATED"/>
    <property type="match status" value="1"/>
</dbReference>
<reference evidence="2" key="1">
    <citation type="submission" date="2017-02" db="UniProtKB">
        <authorList>
            <consortium name="WormBaseParasite"/>
        </authorList>
    </citation>
    <scope>IDENTIFICATION</scope>
</reference>
<dbReference type="WBParaSite" id="SPAL_0001338300.1">
    <property type="protein sequence ID" value="SPAL_0001338300.1"/>
    <property type="gene ID" value="SPAL_0001338300"/>
</dbReference>